<feature type="domain" description="Mce/MlaD" evidence="2">
    <location>
        <begin position="37"/>
        <end position="113"/>
    </location>
</feature>
<dbReference type="PANTHER" id="PTHR33371:SF4">
    <property type="entry name" value="INTERMEMBRANE PHOSPHOLIPID TRANSPORT SYSTEM BINDING PROTEIN MLAD"/>
    <property type="match status" value="1"/>
</dbReference>
<evidence type="ECO:0000313" key="3">
    <source>
        <dbReference type="EMBL" id="MBC2595805.1"/>
    </source>
</evidence>
<feature type="coiled-coil region" evidence="1">
    <location>
        <begin position="175"/>
        <end position="202"/>
    </location>
</feature>
<keyword evidence="1" id="KW-0175">Coiled coil</keyword>
<dbReference type="InterPro" id="IPR052336">
    <property type="entry name" value="MlaD_Phospholipid_Transporter"/>
</dbReference>
<evidence type="ECO:0000256" key="1">
    <source>
        <dbReference type="SAM" id="Coils"/>
    </source>
</evidence>
<accession>A0A842HGI3</accession>
<proteinExistence type="predicted"/>
<sequence>MNQSSQSIRVGLFFLFGVALLTLMYLTLTDPNIRSDDGYRVVATFKDLRELKVSDEVRMSGVRIGSVLETDLVDGKAVAVLAVRAKFPIPANSEATIQTAGIIGTNYISITYGDSEQFLASGDDIRTFETPGFAQVVSEIGRLGEQMDEAFSQLHESLSVFAGEDGQDSLFVTLNHMLSDNRERLNKTLTNLEQISDDLANSRGALGKLIQDDEAYDRLLTVAENFTEATDRANAFLQQLQSTNSALGAMVYDDQLGAKVRTSFDNIEAFTIKLNSPSNSLGRILGNDALYLQAEETLQEVDDAVKKFSGGSVGSAAGALSNGLF</sequence>
<dbReference type="AlphaFoldDB" id="A0A842HGI3"/>
<keyword evidence="4" id="KW-1185">Reference proteome</keyword>
<dbReference type="Proteomes" id="UP000546464">
    <property type="component" value="Unassembled WGS sequence"/>
</dbReference>
<organism evidence="3 4">
    <name type="scientific">Ruficoccus amylovorans</name>
    <dbReference type="NCBI Taxonomy" id="1804625"/>
    <lineage>
        <taxon>Bacteria</taxon>
        <taxon>Pseudomonadati</taxon>
        <taxon>Verrucomicrobiota</taxon>
        <taxon>Opitutia</taxon>
        <taxon>Puniceicoccales</taxon>
        <taxon>Cerasicoccaceae</taxon>
        <taxon>Ruficoccus</taxon>
    </lineage>
</organism>
<dbReference type="PANTHER" id="PTHR33371">
    <property type="entry name" value="INTERMEMBRANE PHOSPHOLIPID TRANSPORT SYSTEM BINDING PROTEIN MLAD-RELATED"/>
    <property type="match status" value="1"/>
</dbReference>
<comment type="caution">
    <text evidence="3">The sequence shown here is derived from an EMBL/GenBank/DDBJ whole genome shotgun (WGS) entry which is preliminary data.</text>
</comment>
<dbReference type="EMBL" id="JACHVB010000052">
    <property type="protein sequence ID" value="MBC2595805.1"/>
    <property type="molecule type" value="Genomic_DNA"/>
</dbReference>
<dbReference type="RefSeq" id="WP_185676736.1">
    <property type="nucleotide sequence ID" value="NZ_JACHVB010000052.1"/>
</dbReference>
<evidence type="ECO:0000313" key="4">
    <source>
        <dbReference type="Proteomes" id="UP000546464"/>
    </source>
</evidence>
<protein>
    <submittedName>
        <fullName evidence="3">MCE family protein</fullName>
    </submittedName>
</protein>
<dbReference type="InterPro" id="IPR003399">
    <property type="entry name" value="Mce/MlaD"/>
</dbReference>
<gene>
    <name evidence="3" type="ORF">H5P28_16180</name>
</gene>
<evidence type="ECO:0000259" key="2">
    <source>
        <dbReference type="Pfam" id="PF02470"/>
    </source>
</evidence>
<name>A0A842HGI3_9BACT</name>
<dbReference type="Pfam" id="PF02470">
    <property type="entry name" value="MlaD"/>
    <property type="match status" value="1"/>
</dbReference>
<reference evidence="3 4" key="1">
    <citation type="submission" date="2020-07" db="EMBL/GenBank/DDBJ databases">
        <authorList>
            <person name="Feng X."/>
        </authorList>
    </citation>
    <scope>NUCLEOTIDE SEQUENCE [LARGE SCALE GENOMIC DNA]</scope>
    <source>
        <strain evidence="3 4">JCM31066</strain>
    </source>
</reference>